<feature type="region of interest" description="Disordered" evidence="1">
    <location>
        <begin position="213"/>
        <end position="256"/>
    </location>
</feature>
<keyword evidence="3" id="KW-1185">Reference proteome</keyword>
<evidence type="ECO:0000256" key="1">
    <source>
        <dbReference type="SAM" id="MobiDB-lite"/>
    </source>
</evidence>
<gene>
    <name evidence="2" type="ORF">C0Q70_05695</name>
</gene>
<comment type="caution">
    <text evidence="2">The sequence shown here is derived from an EMBL/GenBank/DDBJ whole genome shotgun (WGS) entry which is preliminary data.</text>
</comment>
<evidence type="ECO:0000313" key="2">
    <source>
        <dbReference type="EMBL" id="PVD34422.1"/>
    </source>
</evidence>
<protein>
    <submittedName>
        <fullName evidence="2">Uncharacterized protein</fullName>
    </submittedName>
</protein>
<feature type="region of interest" description="Disordered" evidence="1">
    <location>
        <begin position="154"/>
        <end position="187"/>
    </location>
</feature>
<reference evidence="2 3" key="1">
    <citation type="submission" date="2018-04" db="EMBL/GenBank/DDBJ databases">
        <title>The genome of golden apple snail Pomacea canaliculata provides insight into stress tolerance and invasive adaptation.</title>
        <authorList>
            <person name="Liu C."/>
            <person name="Liu B."/>
            <person name="Ren Y."/>
            <person name="Zhang Y."/>
            <person name="Wang H."/>
            <person name="Li S."/>
            <person name="Jiang F."/>
            <person name="Yin L."/>
            <person name="Zhang G."/>
            <person name="Qian W."/>
            <person name="Fan W."/>
        </authorList>
    </citation>
    <scope>NUCLEOTIDE SEQUENCE [LARGE SCALE GENOMIC DNA]</scope>
    <source>
        <strain evidence="2">SZHN2017</strain>
        <tissue evidence="2">Muscle</tissue>
    </source>
</reference>
<proteinExistence type="predicted"/>
<dbReference type="Proteomes" id="UP000245119">
    <property type="component" value="Linkage Group LG3"/>
</dbReference>
<organism evidence="2 3">
    <name type="scientific">Pomacea canaliculata</name>
    <name type="common">Golden apple snail</name>
    <dbReference type="NCBI Taxonomy" id="400727"/>
    <lineage>
        <taxon>Eukaryota</taxon>
        <taxon>Metazoa</taxon>
        <taxon>Spiralia</taxon>
        <taxon>Lophotrochozoa</taxon>
        <taxon>Mollusca</taxon>
        <taxon>Gastropoda</taxon>
        <taxon>Caenogastropoda</taxon>
        <taxon>Architaenioglossa</taxon>
        <taxon>Ampullarioidea</taxon>
        <taxon>Ampullariidae</taxon>
        <taxon>Pomacea</taxon>
    </lineage>
</organism>
<evidence type="ECO:0000313" key="3">
    <source>
        <dbReference type="Proteomes" id="UP000245119"/>
    </source>
</evidence>
<feature type="compositionally biased region" description="Polar residues" evidence="1">
    <location>
        <begin position="169"/>
        <end position="187"/>
    </location>
</feature>
<name>A0A2T7PM03_POMCA</name>
<sequence>MSSDRLVQIHKPGLPLLAVHWLPLSCSYERQASRRVRACRIMAERHLPDGVAKQRVDSDEKGAKPEGTETFAHCPPYPLSLLPSALTCQDSRGEVVTGRRLINANISSIFFACRQGPQASSSVLHNTLSPESSAVGKRVHYADKLHEFSRLTTDPACRPRASSPPAQQPLATWTAQPSSRAVGSGVSTSTNPASLSLLFLVFSLNNNRLAVNAGEDAGSHTSGSTSDSGRGGSSEDDAHSPAGVCLATESGTSLKL</sequence>
<dbReference type="AlphaFoldDB" id="A0A2T7PM03"/>
<dbReference type="EMBL" id="PZQS01000003">
    <property type="protein sequence ID" value="PVD34422.1"/>
    <property type="molecule type" value="Genomic_DNA"/>
</dbReference>
<feature type="compositionally biased region" description="Low complexity" evidence="1">
    <location>
        <begin position="155"/>
        <end position="165"/>
    </location>
</feature>
<feature type="compositionally biased region" description="Low complexity" evidence="1">
    <location>
        <begin position="219"/>
        <end position="228"/>
    </location>
</feature>
<accession>A0A2T7PM03</accession>